<dbReference type="AlphaFoldDB" id="A0A9N9RAQ3"/>
<dbReference type="EMBL" id="OU893337">
    <property type="protein sequence ID" value="CAG9793833.1"/>
    <property type="molecule type" value="Genomic_DNA"/>
</dbReference>
<feature type="compositionally biased region" description="Low complexity" evidence="1">
    <location>
        <begin position="216"/>
        <end position="235"/>
    </location>
</feature>
<feature type="chain" id="PRO_5040192775" evidence="2">
    <location>
        <begin position="20"/>
        <end position="346"/>
    </location>
</feature>
<evidence type="ECO:0000256" key="2">
    <source>
        <dbReference type="SAM" id="SignalP"/>
    </source>
</evidence>
<organism evidence="3 4">
    <name type="scientific">Diatraea saccharalis</name>
    <name type="common">sugarcane borer</name>
    <dbReference type="NCBI Taxonomy" id="40085"/>
    <lineage>
        <taxon>Eukaryota</taxon>
        <taxon>Metazoa</taxon>
        <taxon>Ecdysozoa</taxon>
        <taxon>Arthropoda</taxon>
        <taxon>Hexapoda</taxon>
        <taxon>Insecta</taxon>
        <taxon>Pterygota</taxon>
        <taxon>Neoptera</taxon>
        <taxon>Endopterygota</taxon>
        <taxon>Lepidoptera</taxon>
        <taxon>Glossata</taxon>
        <taxon>Ditrysia</taxon>
        <taxon>Pyraloidea</taxon>
        <taxon>Crambidae</taxon>
        <taxon>Crambinae</taxon>
        <taxon>Diatraea</taxon>
    </lineage>
</organism>
<evidence type="ECO:0000313" key="4">
    <source>
        <dbReference type="Proteomes" id="UP001153714"/>
    </source>
</evidence>
<reference evidence="3" key="2">
    <citation type="submission" date="2022-10" db="EMBL/GenBank/DDBJ databases">
        <authorList>
            <consortium name="ENA_rothamsted_submissions"/>
            <consortium name="culmorum"/>
            <person name="King R."/>
        </authorList>
    </citation>
    <scope>NUCLEOTIDE SEQUENCE</scope>
</reference>
<feature type="signal peptide" evidence="2">
    <location>
        <begin position="1"/>
        <end position="19"/>
    </location>
</feature>
<feature type="compositionally biased region" description="Polar residues" evidence="1">
    <location>
        <begin position="185"/>
        <end position="207"/>
    </location>
</feature>
<feature type="region of interest" description="Disordered" evidence="1">
    <location>
        <begin position="143"/>
        <end position="235"/>
    </location>
</feature>
<evidence type="ECO:0000313" key="3">
    <source>
        <dbReference type="EMBL" id="CAG9793833.1"/>
    </source>
</evidence>
<dbReference type="Proteomes" id="UP001153714">
    <property type="component" value="Chromosome 6"/>
</dbReference>
<proteinExistence type="predicted"/>
<feature type="compositionally biased region" description="Low complexity" evidence="1">
    <location>
        <begin position="163"/>
        <end position="184"/>
    </location>
</feature>
<reference evidence="3" key="1">
    <citation type="submission" date="2021-12" db="EMBL/GenBank/DDBJ databases">
        <authorList>
            <person name="King R."/>
        </authorList>
    </citation>
    <scope>NUCLEOTIDE SEQUENCE</scope>
</reference>
<keyword evidence="4" id="KW-1185">Reference proteome</keyword>
<accession>A0A9N9RAQ3</accession>
<evidence type="ECO:0000256" key="1">
    <source>
        <dbReference type="SAM" id="MobiDB-lite"/>
    </source>
</evidence>
<sequence>MIRTVLVLTVLYAKSLVRGSVEHDGGFINVYSAQGVPVPVPPPVVTSASSQYFERTFNRLVVPQTAVPVAPVHPVVSVAPAAPVIPVAPAPSVFVQPTANLPVTPVQNNPIQPNIAIAVATAQAAPVATFLLPPYPFAPPPTSVGFVPAQPGNVPDDSRKETTTPTTKQTEVETTTKQIETTTPLATSNSDNSFVQALPSNQNTNFNIYGPPRPQWPQQHTPQQQTPQKQWYQPQRPLQKPLKLKTSVEIVPVPLAYIAPPPLPKFQHIRTVKHIHTFVPTKAKLIIRPVHVVSSPVKVRSVRVPAKLVYRLPITARGGPGRPMKKEVEPLTFRPSMIPVTKPPRL</sequence>
<gene>
    <name evidence="3" type="ORF">DIATSA_LOCUS11246</name>
</gene>
<protein>
    <submittedName>
        <fullName evidence="3">Uncharacterized protein</fullName>
    </submittedName>
</protein>
<name>A0A9N9RAQ3_9NEOP</name>
<dbReference type="OrthoDB" id="7490542at2759"/>
<keyword evidence="2" id="KW-0732">Signal</keyword>